<keyword evidence="13" id="KW-0902">Two-component regulatory system</keyword>
<reference evidence="20" key="1">
    <citation type="journal article" date="2019" name="Int. J. Syst. Evol. Microbiol.">
        <title>The Global Catalogue of Microorganisms (GCM) 10K type strain sequencing project: providing services to taxonomists for standard genome sequencing and annotation.</title>
        <authorList>
            <consortium name="The Broad Institute Genomics Platform"/>
            <consortium name="The Broad Institute Genome Sequencing Center for Infectious Disease"/>
            <person name="Wu L."/>
            <person name="Ma J."/>
        </authorList>
    </citation>
    <scope>NUCLEOTIDE SEQUENCE [LARGE SCALE GENOMIC DNA]</scope>
    <source>
        <strain evidence="20">JCM 3369</strain>
    </source>
</reference>
<keyword evidence="20" id="KW-1185">Reference proteome</keyword>
<dbReference type="CDD" id="cd00082">
    <property type="entry name" value="HisKA"/>
    <property type="match status" value="1"/>
</dbReference>
<dbReference type="PROSITE" id="PS50885">
    <property type="entry name" value="HAMP"/>
    <property type="match status" value="1"/>
</dbReference>
<dbReference type="GO" id="GO:0005524">
    <property type="term" value="F:ATP binding"/>
    <property type="evidence" value="ECO:0007669"/>
    <property type="project" value="UniProtKB-KW"/>
</dbReference>
<keyword evidence="10" id="KW-0418">Kinase</keyword>
<evidence type="ECO:0000256" key="16">
    <source>
        <dbReference type="SAM" id="Phobius"/>
    </source>
</evidence>
<keyword evidence="11 19" id="KW-0067">ATP-binding</keyword>
<keyword evidence="14 16" id="KW-0472">Membrane</keyword>
<feature type="transmembrane region" description="Helical" evidence="16">
    <location>
        <begin position="240"/>
        <end position="259"/>
    </location>
</feature>
<evidence type="ECO:0000313" key="19">
    <source>
        <dbReference type="EMBL" id="MFD1694933.1"/>
    </source>
</evidence>
<keyword evidence="5" id="KW-0997">Cell inner membrane</keyword>
<dbReference type="Gene3D" id="1.10.8.500">
    <property type="entry name" value="HAMP domain in histidine kinase"/>
    <property type="match status" value="1"/>
</dbReference>
<evidence type="ECO:0000256" key="1">
    <source>
        <dbReference type="ARBA" id="ARBA00000085"/>
    </source>
</evidence>
<dbReference type="PANTHER" id="PTHR44936:SF5">
    <property type="entry name" value="SENSOR HISTIDINE KINASE ENVZ"/>
    <property type="match status" value="1"/>
</dbReference>
<dbReference type="InterPro" id="IPR036890">
    <property type="entry name" value="HATPase_C_sf"/>
</dbReference>
<dbReference type="PANTHER" id="PTHR44936">
    <property type="entry name" value="SENSOR PROTEIN CREC"/>
    <property type="match status" value="1"/>
</dbReference>
<dbReference type="PROSITE" id="PS50109">
    <property type="entry name" value="HIS_KIN"/>
    <property type="match status" value="1"/>
</dbReference>
<evidence type="ECO:0000259" key="17">
    <source>
        <dbReference type="PROSITE" id="PS50109"/>
    </source>
</evidence>
<dbReference type="SMART" id="SM00387">
    <property type="entry name" value="HATPase_c"/>
    <property type="match status" value="1"/>
</dbReference>
<keyword evidence="8 16" id="KW-0812">Transmembrane</keyword>
<dbReference type="EC" id="2.7.13.3" evidence="3"/>
<dbReference type="Gene3D" id="3.30.565.10">
    <property type="entry name" value="Histidine kinase-like ATPase, C-terminal domain"/>
    <property type="match status" value="1"/>
</dbReference>
<evidence type="ECO:0000256" key="11">
    <source>
        <dbReference type="ARBA" id="ARBA00022840"/>
    </source>
</evidence>
<dbReference type="InterPro" id="IPR003594">
    <property type="entry name" value="HATPase_dom"/>
</dbReference>
<dbReference type="Gene3D" id="1.10.287.130">
    <property type="match status" value="1"/>
</dbReference>
<proteinExistence type="predicted"/>
<evidence type="ECO:0000256" key="2">
    <source>
        <dbReference type="ARBA" id="ARBA00004429"/>
    </source>
</evidence>
<comment type="caution">
    <text evidence="19">The sequence shown here is derived from an EMBL/GenBank/DDBJ whole genome shotgun (WGS) entry which is preliminary data.</text>
</comment>
<evidence type="ECO:0000256" key="10">
    <source>
        <dbReference type="ARBA" id="ARBA00022777"/>
    </source>
</evidence>
<evidence type="ECO:0000256" key="4">
    <source>
        <dbReference type="ARBA" id="ARBA00022475"/>
    </source>
</evidence>
<organism evidence="19 20">
    <name type="scientific">Roseibium aestuarii</name>
    <dbReference type="NCBI Taxonomy" id="2600299"/>
    <lineage>
        <taxon>Bacteria</taxon>
        <taxon>Pseudomonadati</taxon>
        <taxon>Pseudomonadota</taxon>
        <taxon>Alphaproteobacteria</taxon>
        <taxon>Hyphomicrobiales</taxon>
        <taxon>Stappiaceae</taxon>
        <taxon>Roseibium</taxon>
    </lineage>
</organism>
<dbReference type="InterPro" id="IPR003660">
    <property type="entry name" value="HAMP_dom"/>
</dbReference>
<comment type="subcellular location">
    <subcellularLocation>
        <location evidence="2">Cell inner membrane</location>
        <topology evidence="2">Multi-pass membrane protein</topology>
    </subcellularLocation>
</comment>
<dbReference type="RefSeq" id="WP_149891271.1">
    <property type="nucleotide sequence ID" value="NZ_JBHUFA010000001.1"/>
</dbReference>
<keyword evidence="9" id="KW-0547">Nucleotide-binding</keyword>
<evidence type="ECO:0000256" key="9">
    <source>
        <dbReference type="ARBA" id="ARBA00022741"/>
    </source>
</evidence>
<name>A0ABW4JU15_9HYPH</name>
<evidence type="ECO:0000256" key="15">
    <source>
        <dbReference type="SAM" id="MobiDB-lite"/>
    </source>
</evidence>
<accession>A0ABW4JU15</accession>
<evidence type="ECO:0000256" key="8">
    <source>
        <dbReference type="ARBA" id="ARBA00022692"/>
    </source>
</evidence>
<evidence type="ECO:0000256" key="13">
    <source>
        <dbReference type="ARBA" id="ARBA00023012"/>
    </source>
</evidence>
<keyword evidence="12 16" id="KW-1133">Transmembrane helix</keyword>
<evidence type="ECO:0000256" key="14">
    <source>
        <dbReference type="ARBA" id="ARBA00023136"/>
    </source>
</evidence>
<feature type="domain" description="HAMP" evidence="18">
    <location>
        <begin position="260"/>
        <end position="312"/>
    </location>
</feature>
<dbReference type="InterPro" id="IPR003661">
    <property type="entry name" value="HisK_dim/P_dom"/>
</dbReference>
<dbReference type="SUPFAM" id="SSF158472">
    <property type="entry name" value="HAMP domain-like"/>
    <property type="match status" value="1"/>
</dbReference>
<feature type="region of interest" description="Disordered" evidence="15">
    <location>
        <begin position="151"/>
        <end position="190"/>
    </location>
</feature>
<evidence type="ECO:0000256" key="3">
    <source>
        <dbReference type="ARBA" id="ARBA00012438"/>
    </source>
</evidence>
<evidence type="ECO:0000256" key="7">
    <source>
        <dbReference type="ARBA" id="ARBA00022679"/>
    </source>
</evidence>
<sequence length="519" mass="58400">MHFTSPPDGGAPEATPPPASRSRWSPARLWPASLSGQLITLLVLAILVAQGISIWIFHDERRLALAEVARDNILSRSVAMARLVEDMPKDFQARVLEAGRSRFSNFWIADAPAADPREPSKTERRVVAWLQGEFDEARDIRLDINRKREDMSAEERSFKDQQVQSWRERQMREHSDDEHERKTSLEKALSGKGDVAKDLDEDFRPRKWHKDVALSIRLKDGRWFNMTTDYRPPDRSIIPFLVQLLLTIVATSVIVAFLMRRLSRPLRDLAGAAERLGRGETVEALPESGPGEVQALTRAFNDMQDRLTRFVQDRTRMLAAISHDLRTPITSLRLRAEFIDDDENREKMIATLDEMSQMTEATLAFARDEATREEAQKLDLGSLLQSLADDQQDMGHDVKAEDHGRLVVRCRPLALKRALRNLIENGVRYGASVCLSYAQDAGNAVIHVRDKGPGIPEDRLRDVFEPFVRLEESRSEETGGIGLGLSITRSIIHAHGGTVTLANHPDGGLDVEVRLPLGG</sequence>
<dbReference type="InterPro" id="IPR050980">
    <property type="entry name" value="2C_sensor_his_kinase"/>
</dbReference>
<evidence type="ECO:0000256" key="12">
    <source>
        <dbReference type="ARBA" id="ARBA00022989"/>
    </source>
</evidence>
<gene>
    <name evidence="19" type="ORF">ACFSC7_05340</name>
</gene>
<keyword evidence="4" id="KW-1003">Cell membrane</keyword>
<dbReference type="InterPro" id="IPR005467">
    <property type="entry name" value="His_kinase_dom"/>
</dbReference>
<dbReference type="CDD" id="cd06225">
    <property type="entry name" value="HAMP"/>
    <property type="match status" value="1"/>
</dbReference>
<evidence type="ECO:0000313" key="20">
    <source>
        <dbReference type="Proteomes" id="UP001597327"/>
    </source>
</evidence>
<keyword evidence="6" id="KW-0597">Phosphoprotein</keyword>
<dbReference type="InterPro" id="IPR036097">
    <property type="entry name" value="HisK_dim/P_sf"/>
</dbReference>
<dbReference type="Pfam" id="PF00512">
    <property type="entry name" value="HisKA"/>
    <property type="match status" value="1"/>
</dbReference>
<feature type="compositionally biased region" description="Basic and acidic residues" evidence="15">
    <location>
        <begin position="166"/>
        <end position="185"/>
    </location>
</feature>
<dbReference type="Pfam" id="PF00672">
    <property type="entry name" value="HAMP"/>
    <property type="match status" value="1"/>
</dbReference>
<evidence type="ECO:0000259" key="18">
    <source>
        <dbReference type="PROSITE" id="PS50885"/>
    </source>
</evidence>
<dbReference type="Proteomes" id="UP001597327">
    <property type="component" value="Unassembled WGS sequence"/>
</dbReference>
<comment type="catalytic activity">
    <reaction evidence="1">
        <text>ATP + protein L-histidine = ADP + protein N-phospho-L-histidine.</text>
        <dbReference type="EC" id="2.7.13.3"/>
    </reaction>
</comment>
<dbReference type="Pfam" id="PF02518">
    <property type="entry name" value="HATPase_c"/>
    <property type="match status" value="1"/>
</dbReference>
<dbReference type="SUPFAM" id="SSF55874">
    <property type="entry name" value="ATPase domain of HSP90 chaperone/DNA topoisomerase II/histidine kinase"/>
    <property type="match status" value="1"/>
</dbReference>
<evidence type="ECO:0000256" key="6">
    <source>
        <dbReference type="ARBA" id="ARBA00022553"/>
    </source>
</evidence>
<protein>
    <recommendedName>
        <fullName evidence="3">histidine kinase</fullName>
        <ecNumber evidence="3">2.7.13.3</ecNumber>
    </recommendedName>
</protein>
<keyword evidence="7" id="KW-0808">Transferase</keyword>
<dbReference type="SUPFAM" id="SSF47384">
    <property type="entry name" value="Homodimeric domain of signal transducing histidine kinase"/>
    <property type="match status" value="1"/>
</dbReference>
<feature type="region of interest" description="Disordered" evidence="15">
    <location>
        <begin position="1"/>
        <end position="23"/>
    </location>
</feature>
<dbReference type="PRINTS" id="PR00344">
    <property type="entry name" value="BCTRLSENSOR"/>
</dbReference>
<feature type="transmembrane region" description="Helical" evidence="16">
    <location>
        <begin position="38"/>
        <end position="57"/>
    </location>
</feature>
<dbReference type="EMBL" id="JBHUFA010000001">
    <property type="protein sequence ID" value="MFD1694933.1"/>
    <property type="molecule type" value="Genomic_DNA"/>
</dbReference>
<dbReference type="InterPro" id="IPR004358">
    <property type="entry name" value="Sig_transdc_His_kin-like_C"/>
</dbReference>
<evidence type="ECO:0000256" key="5">
    <source>
        <dbReference type="ARBA" id="ARBA00022519"/>
    </source>
</evidence>
<dbReference type="SMART" id="SM00304">
    <property type="entry name" value="HAMP"/>
    <property type="match status" value="1"/>
</dbReference>
<dbReference type="SMART" id="SM00388">
    <property type="entry name" value="HisKA"/>
    <property type="match status" value="1"/>
</dbReference>
<feature type="domain" description="Histidine kinase" evidence="17">
    <location>
        <begin position="320"/>
        <end position="519"/>
    </location>
</feature>